<gene>
    <name evidence="2" type="ORF">GHO37_11025</name>
</gene>
<reference evidence="2 3" key="1">
    <citation type="submission" date="2019-10" db="EMBL/GenBank/DDBJ databases">
        <title>Evaluation of single-gene subtyping targets for Pseudomonas.</title>
        <authorList>
            <person name="Reichler S.J."/>
            <person name="Orsi R.H."/>
            <person name="Wiedmann M."/>
            <person name="Martin N.H."/>
            <person name="Murphy S.I."/>
        </authorList>
    </citation>
    <scope>NUCLEOTIDE SEQUENCE [LARGE SCALE GENOMIC DNA]</scope>
    <source>
        <strain evidence="2 3">FSL R10-2932</strain>
    </source>
</reference>
<proteinExistence type="predicted"/>
<sequence length="165" mass="17580">MKHGEIGAPRNTGDVGVAPVPEVGSVKIVILNGSRQIDQVVPGVGQNGAAGWQTQKVLGENGLPQGIYQLSSANDASKKVHPQQFGGQVLHVDKQNVYQFGPSDGKGKSTVVKHNRKIFDQALDGKEPVVGQCYEVSYARGVGKVKGELSQEEGAKLQNRKVNKI</sequence>
<evidence type="ECO:0000313" key="2">
    <source>
        <dbReference type="EMBL" id="MQT74835.1"/>
    </source>
</evidence>
<dbReference type="Proteomes" id="UP000447574">
    <property type="component" value="Unassembled WGS sequence"/>
</dbReference>
<dbReference type="EMBL" id="WIWF01000033">
    <property type="protein sequence ID" value="MQT74835.1"/>
    <property type="molecule type" value="Genomic_DNA"/>
</dbReference>
<comment type="caution">
    <text evidence="2">The sequence shown here is derived from an EMBL/GenBank/DDBJ whole genome shotgun (WGS) entry which is preliminary data.</text>
</comment>
<dbReference type="Pfam" id="PF18790">
    <property type="entry name" value="KfrB"/>
    <property type="match status" value="1"/>
</dbReference>
<name>A0A7X1WU90_9PSED</name>
<evidence type="ECO:0000259" key="1">
    <source>
        <dbReference type="Pfam" id="PF18790"/>
    </source>
</evidence>
<accession>A0A7X1WU90</accession>
<organism evidence="2 3">
    <name type="scientific">Pseudomonas helleri</name>
    <dbReference type="NCBI Taxonomy" id="1608996"/>
    <lineage>
        <taxon>Bacteria</taxon>
        <taxon>Pseudomonadati</taxon>
        <taxon>Pseudomonadota</taxon>
        <taxon>Gammaproteobacteria</taxon>
        <taxon>Pseudomonadales</taxon>
        <taxon>Pseudomonadaceae</taxon>
        <taxon>Pseudomonas</taxon>
    </lineage>
</organism>
<feature type="domain" description="KfrB" evidence="1">
    <location>
        <begin position="85"/>
        <end position="145"/>
    </location>
</feature>
<dbReference type="InterPro" id="IPR040782">
    <property type="entry name" value="KfrB"/>
</dbReference>
<evidence type="ECO:0000313" key="3">
    <source>
        <dbReference type="Proteomes" id="UP000447574"/>
    </source>
</evidence>
<protein>
    <submittedName>
        <fullName evidence="2">Conjugal transfer protein TraB</fullName>
    </submittedName>
</protein>
<dbReference type="AlphaFoldDB" id="A0A7X1WU90"/>